<dbReference type="PANTHER" id="PTHR45712">
    <property type="entry name" value="AGAP008170-PA"/>
    <property type="match status" value="1"/>
</dbReference>
<dbReference type="InterPro" id="IPR001611">
    <property type="entry name" value="Leu-rich_rpt"/>
</dbReference>
<dbReference type="PRINTS" id="PR00019">
    <property type="entry name" value="LEURICHRPT"/>
</dbReference>
<organism evidence="3">
    <name type="scientific">Papilio xuthus</name>
    <name type="common">Asian swallowtail butterfly</name>
    <dbReference type="NCBI Taxonomy" id="66420"/>
    <lineage>
        <taxon>Eukaryota</taxon>
        <taxon>Metazoa</taxon>
        <taxon>Ecdysozoa</taxon>
        <taxon>Arthropoda</taxon>
        <taxon>Hexapoda</taxon>
        <taxon>Insecta</taxon>
        <taxon>Pterygota</taxon>
        <taxon>Neoptera</taxon>
        <taxon>Endopterygota</taxon>
        <taxon>Lepidoptera</taxon>
        <taxon>Glossata</taxon>
        <taxon>Ditrysia</taxon>
        <taxon>Papilionoidea</taxon>
        <taxon>Papilionidae</taxon>
        <taxon>Papilioninae</taxon>
        <taxon>Papilio</taxon>
    </lineage>
</organism>
<dbReference type="SUPFAM" id="SSF52058">
    <property type="entry name" value="L domain-like"/>
    <property type="match status" value="1"/>
</dbReference>
<sequence>MINNLFSGNRQNGRDIRQVIQVLLVFYTIFRAENTLACSDLMTNDKCSCYTFEDAVFLDCQDSNTKQIKNALKKVSAVHSLSINDLDDTEEVLGPHFVPLGVCIKHIHMSRTGIRDIDDETFIPLRQCLETLSIVSSKIKFIPQKAFSGLLKLISIELTSNHIEDIPSYSFYGLPLMKINIKQNMIRHISDSAFSTLELTLSEIDLSENNLTTFPIISIAKLRHLRSLRLSWNEMSSFPAVDNFDLPSLEFLDLSSNNFEFVSEDCLKFCPSLLILSFHFNFISNIHYRAFQSLVHLKSLDLSHNRIKVLNTNLFLNNKKLEFIDLSHNHLHHIHGLFCNMPILAEVFLD</sequence>
<dbReference type="PANTHER" id="PTHR45712:SF22">
    <property type="entry name" value="INSULIN-LIKE GROWTH FACTOR-BINDING PROTEIN COMPLEX ACID LABILE SUBUNIT"/>
    <property type="match status" value="1"/>
</dbReference>
<protein>
    <submittedName>
        <fullName evidence="3">Platelet glycoprotein V-like</fullName>
    </submittedName>
</protein>
<name>A0AAJ6ZDV3_PAPXU</name>
<dbReference type="Pfam" id="PF00560">
    <property type="entry name" value="LRR_1"/>
    <property type="match status" value="1"/>
</dbReference>
<dbReference type="SMART" id="SM00369">
    <property type="entry name" value="LRR_TYP"/>
    <property type="match status" value="6"/>
</dbReference>
<evidence type="ECO:0000256" key="2">
    <source>
        <dbReference type="ARBA" id="ARBA00022737"/>
    </source>
</evidence>
<dbReference type="InterPro" id="IPR032675">
    <property type="entry name" value="LRR_dom_sf"/>
</dbReference>
<dbReference type="RefSeq" id="XP_013170402.1">
    <property type="nucleotide sequence ID" value="XM_013314948.1"/>
</dbReference>
<keyword evidence="1" id="KW-0433">Leucine-rich repeat</keyword>
<accession>A0AAJ6ZDV3</accession>
<dbReference type="PROSITE" id="PS51450">
    <property type="entry name" value="LRR"/>
    <property type="match status" value="3"/>
</dbReference>
<proteinExistence type="predicted"/>
<dbReference type="AlphaFoldDB" id="A0AAJ6ZDV3"/>
<evidence type="ECO:0000313" key="3">
    <source>
        <dbReference type="RefSeq" id="XP_013170402.1"/>
    </source>
</evidence>
<dbReference type="Pfam" id="PF13855">
    <property type="entry name" value="LRR_8"/>
    <property type="match status" value="2"/>
</dbReference>
<keyword evidence="2" id="KW-0677">Repeat</keyword>
<dbReference type="InterPro" id="IPR003591">
    <property type="entry name" value="Leu-rich_rpt_typical-subtyp"/>
</dbReference>
<reference evidence="3" key="1">
    <citation type="submission" date="2025-08" db="UniProtKB">
        <authorList>
            <consortium name="RefSeq"/>
        </authorList>
    </citation>
    <scope>IDENTIFICATION</scope>
</reference>
<dbReference type="Gene3D" id="3.80.10.10">
    <property type="entry name" value="Ribonuclease Inhibitor"/>
    <property type="match status" value="2"/>
</dbReference>
<evidence type="ECO:0000256" key="1">
    <source>
        <dbReference type="ARBA" id="ARBA00022614"/>
    </source>
</evidence>
<dbReference type="SMART" id="SM00365">
    <property type="entry name" value="LRR_SD22"/>
    <property type="match status" value="2"/>
</dbReference>
<dbReference type="InterPro" id="IPR050333">
    <property type="entry name" value="SLRP"/>
</dbReference>
<dbReference type="Proteomes" id="UP000694872">
    <property type="component" value="Unplaced"/>
</dbReference>
<gene>
    <name evidence="3" type="primary">LOC106119819</name>
</gene>
<dbReference type="GeneID" id="106119819"/>
<dbReference type="KEGG" id="pxu:106119819"/>